<dbReference type="Pfam" id="PF00069">
    <property type="entry name" value="Pkinase"/>
    <property type="match status" value="1"/>
</dbReference>
<sequence>MIKIGDRIDGRYRIVSRIASGGMADVYEASDLIYRRIVSIKVMKEELLKEPVNLARFNNETAAAASLNHPNIVKVYGRGYVDGRPYMANEYIKGQTLRDKLNFSISLSLLDACGVMLQLTSGIDYIHRHGIIHRDIKPDNLFYLSDGSIKISDFGIAAPIGTRSGDDAIQGTIYYCAPEVLTGAPASIANDIYSMGVVFYECLTGQVPFDGASLEEVAIKQLKKRFPEPSKLVPGLPKSIERIIITACRKRPEERYLTAAAMHEDIVEAMKDKGSFKKEKKGLLSRIFGFK</sequence>
<gene>
    <name evidence="7" type="ORF">IAC52_04905</name>
</gene>
<comment type="caution">
    <text evidence="7">The sequence shown here is derived from an EMBL/GenBank/DDBJ whole genome shotgun (WGS) entry which is preliminary data.</text>
</comment>
<organism evidence="7 8">
    <name type="scientific">Candidatus Alloenteromonas pullicola</name>
    <dbReference type="NCBI Taxonomy" id="2840784"/>
    <lineage>
        <taxon>Bacteria</taxon>
        <taxon>Bacillati</taxon>
        <taxon>Bacillota</taxon>
        <taxon>Bacillota incertae sedis</taxon>
        <taxon>Candidatus Alloenteromonas</taxon>
    </lineage>
</organism>
<name>A0A9D1LPF4_9FIRM</name>
<reference evidence="7" key="2">
    <citation type="journal article" date="2021" name="PeerJ">
        <title>Extensive microbial diversity within the chicken gut microbiome revealed by metagenomics and culture.</title>
        <authorList>
            <person name="Gilroy R."/>
            <person name="Ravi A."/>
            <person name="Getino M."/>
            <person name="Pursley I."/>
            <person name="Horton D.L."/>
            <person name="Alikhan N.F."/>
            <person name="Baker D."/>
            <person name="Gharbi K."/>
            <person name="Hall N."/>
            <person name="Watson M."/>
            <person name="Adriaenssens E.M."/>
            <person name="Foster-Nyarko E."/>
            <person name="Jarju S."/>
            <person name="Secka A."/>
            <person name="Antonio M."/>
            <person name="Oren A."/>
            <person name="Chaudhuri R.R."/>
            <person name="La Ragione R."/>
            <person name="Hildebrand F."/>
            <person name="Pallen M.J."/>
        </authorList>
    </citation>
    <scope>NUCLEOTIDE SEQUENCE</scope>
    <source>
        <strain evidence="7">ChiGjej1B1-22543</strain>
    </source>
</reference>
<evidence type="ECO:0000256" key="1">
    <source>
        <dbReference type="ARBA" id="ARBA00012513"/>
    </source>
</evidence>
<dbReference type="SUPFAM" id="SSF56112">
    <property type="entry name" value="Protein kinase-like (PK-like)"/>
    <property type="match status" value="1"/>
</dbReference>
<dbReference type="InterPro" id="IPR011009">
    <property type="entry name" value="Kinase-like_dom_sf"/>
</dbReference>
<dbReference type="Gene3D" id="3.30.200.20">
    <property type="entry name" value="Phosphorylase Kinase, domain 1"/>
    <property type="match status" value="1"/>
</dbReference>
<evidence type="ECO:0000313" key="8">
    <source>
        <dbReference type="Proteomes" id="UP000824070"/>
    </source>
</evidence>
<evidence type="ECO:0000256" key="5">
    <source>
        <dbReference type="ARBA" id="ARBA00022840"/>
    </source>
</evidence>
<dbReference type="InterPro" id="IPR000719">
    <property type="entry name" value="Prot_kinase_dom"/>
</dbReference>
<dbReference type="PROSITE" id="PS50011">
    <property type="entry name" value="PROTEIN_KINASE_DOM"/>
    <property type="match status" value="1"/>
</dbReference>
<evidence type="ECO:0000256" key="4">
    <source>
        <dbReference type="ARBA" id="ARBA00022777"/>
    </source>
</evidence>
<protein>
    <recommendedName>
        <fullName evidence="1">non-specific serine/threonine protein kinase</fullName>
        <ecNumber evidence="1">2.7.11.1</ecNumber>
    </recommendedName>
</protein>
<keyword evidence="3" id="KW-0547">Nucleotide-binding</keyword>
<dbReference type="Proteomes" id="UP000824070">
    <property type="component" value="Unassembled WGS sequence"/>
</dbReference>
<evidence type="ECO:0000256" key="2">
    <source>
        <dbReference type="ARBA" id="ARBA00022679"/>
    </source>
</evidence>
<keyword evidence="2" id="KW-0808">Transferase</keyword>
<dbReference type="EC" id="2.7.11.1" evidence="1"/>
<accession>A0A9D1LPF4</accession>
<dbReference type="SMART" id="SM00220">
    <property type="entry name" value="S_TKc"/>
    <property type="match status" value="1"/>
</dbReference>
<dbReference type="GO" id="GO:0005524">
    <property type="term" value="F:ATP binding"/>
    <property type="evidence" value="ECO:0007669"/>
    <property type="project" value="UniProtKB-KW"/>
</dbReference>
<keyword evidence="5" id="KW-0067">ATP-binding</keyword>
<keyword evidence="7" id="KW-0723">Serine/threonine-protein kinase</keyword>
<dbReference type="GO" id="GO:0004674">
    <property type="term" value="F:protein serine/threonine kinase activity"/>
    <property type="evidence" value="ECO:0007669"/>
    <property type="project" value="UniProtKB-KW"/>
</dbReference>
<evidence type="ECO:0000313" key="7">
    <source>
        <dbReference type="EMBL" id="HIU45618.1"/>
    </source>
</evidence>
<proteinExistence type="predicted"/>
<keyword evidence="4 7" id="KW-0418">Kinase</keyword>
<reference evidence="7" key="1">
    <citation type="submission" date="2020-10" db="EMBL/GenBank/DDBJ databases">
        <authorList>
            <person name="Gilroy R."/>
        </authorList>
    </citation>
    <scope>NUCLEOTIDE SEQUENCE</scope>
    <source>
        <strain evidence="7">ChiGjej1B1-22543</strain>
    </source>
</reference>
<feature type="domain" description="Protein kinase" evidence="6">
    <location>
        <begin position="12"/>
        <end position="266"/>
    </location>
</feature>
<dbReference type="PANTHER" id="PTHR43289">
    <property type="entry name" value="MITOGEN-ACTIVATED PROTEIN KINASE KINASE KINASE 20-RELATED"/>
    <property type="match status" value="1"/>
</dbReference>
<dbReference type="PROSITE" id="PS00108">
    <property type="entry name" value="PROTEIN_KINASE_ST"/>
    <property type="match status" value="1"/>
</dbReference>
<dbReference type="CDD" id="cd14014">
    <property type="entry name" value="STKc_PknB_like"/>
    <property type="match status" value="1"/>
</dbReference>
<dbReference type="Gene3D" id="1.10.510.10">
    <property type="entry name" value="Transferase(Phosphotransferase) domain 1"/>
    <property type="match status" value="1"/>
</dbReference>
<evidence type="ECO:0000256" key="3">
    <source>
        <dbReference type="ARBA" id="ARBA00022741"/>
    </source>
</evidence>
<evidence type="ECO:0000259" key="6">
    <source>
        <dbReference type="PROSITE" id="PS50011"/>
    </source>
</evidence>
<dbReference type="AlphaFoldDB" id="A0A9D1LPF4"/>
<dbReference type="EMBL" id="DVMV01000041">
    <property type="protein sequence ID" value="HIU45618.1"/>
    <property type="molecule type" value="Genomic_DNA"/>
</dbReference>
<dbReference type="InterPro" id="IPR008271">
    <property type="entry name" value="Ser/Thr_kinase_AS"/>
</dbReference>
<dbReference type="PANTHER" id="PTHR43289:SF6">
    <property type="entry name" value="SERINE_THREONINE-PROTEIN KINASE NEKL-3"/>
    <property type="match status" value="1"/>
</dbReference>